<proteinExistence type="predicted"/>
<organism evidence="3 4">
    <name type="scientific">Candidatus Entotheonella gemina</name>
    <dbReference type="NCBI Taxonomy" id="1429439"/>
    <lineage>
        <taxon>Bacteria</taxon>
        <taxon>Pseudomonadati</taxon>
        <taxon>Nitrospinota/Tectimicrobiota group</taxon>
        <taxon>Candidatus Tectimicrobiota</taxon>
        <taxon>Candidatus Entotheonellia</taxon>
        <taxon>Candidatus Entotheonellales</taxon>
        <taxon>Candidatus Entotheonellaceae</taxon>
        <taxon>Candidatus Entotheonella</taxon>
    </lineage>
</organism>
<dbReference type="PANTHER" id="PTHR47469">
    <property type="entry name" value="MONOOXYGENASE-LIKE"/>
    <property type="match status" value="1"/>
</dbReference>
<evidence type="ECO:0000313" key="3">
    <source>
        <dbReference type="EMBL" id="ETX08860.1"/>
    </source>
</evidence>
<reference evidence="3 4" key="1">
    <citation type="journal article" date="2014" name="Nature">
        <title>An environmental bacterial taxon with a large and distinct metabolic repertoire.</title>
        <authorList>
            <person name="Wilson M.C."/>
            <person name="Mori T."/>
            <person name="Ruckert C."/>
            <person name="Uria A.R."/>
            <person name="Helf M.J."/>
            <person name="Takada K."/>
            <person name="Gernert C."/>
            <person name="Steffens U.A."/>
            <person name="Heycke N."/>
            <person name="Schmitt S."/>
            <person name="Rinke C."/>
            <person name="Helfrich E.J."/>
            <person name="Brachmann A.O."/>
            <person name="Gurgui C."/>
            <person name="Wakimoto T."/>
            <person name="Kracht M."/>
            <person name="Crusemann M."/>
            <person name="Hentschel U."/>
            <person name="Abe I."/>
            <person name="Matsunaga S."/>
            <person name="Kalinowski J."/>
            <person name="Takeyama H."/>
            <person name="Piel J."/>
        </authorList>
    </citation>
    <scope>NUCLEOTIDE SEQUENCE [LARGE SCALE GENOMIC DNA]</scope>
    <source>
        <strain evidence="4">TSY2</strain>
    </source>
</reference>
<dbReference type="Pfam" id="PF01593">
    <property type="entry name" value="Amino_oxidase"/>
    <property type="match status" value="1"/>
</dbReference>
<dbReference type="Gene3D" id="3.50.50.60">
    <property type="entry name" value="FAD/NAD(P)-binding domain"/>
    <property type="match status" value="1"/>
</dbReference>
<comment type="caution">
    <text evidence="3">The sequence shown here is derived from an EMBL/GenBank/DDBJ whole genome shotgun (WGS) entry which is preliminary data.</text>
</comment>
<dbReference type="EMBL" id="AZHX01000121">
    <property type="protein sequence ID" value="ETX08860.1"/>
    <property type="molecule type" value="Genomic_DNA"/>
</dbReference>
<accession>W4MFB7</accession>
<sequence>MSRTQTVAFGAKVAVVGGSIAGCAAAIALQRIGCEVTVYERSTGQLVDRGAGLGIPLSLLQTLVARDLVDADMVHFEATKCPFVLRSDDGERDAFQGRILWEQPIAVAVTNWSVLYRQLRSRVPDGHYHQGHEVIDIRETGDEAVSVHLSDGRIVEFDLVVCADGQHSVGRRLLFPDQSLQYVGYIYPLAWSR</sequence>
<dbReference type="InterPro" id="IPR053212">
    <property type="entry name" value="DHP_3-monooxygenase"/>
</dbReference>
<dbReference type="SUPFAM" id="SSF51905">
    <property type="entry name" value="FAD/NAD(P)-binding domain"/>
    <property type="match status" value="1"/>
</dbReference>
<dbReference type="PANTHER" id="PTHR47469:SF2">
    <property type="entry name" value="OS06G0597600 PROTEIN"/>
    <property type="match status" value="1"/>
</dbReference>
<dbReference type="GO" id="GO:0016491">
    <property type="term" value="F:oxidoreductase activity"/>
    <property type="evidence" value="ECO:0007669"/>
    <property type="project" value="InterPro"/>
</dbReference>
<keyword evidence="4" id="KW-1185">Reference proteome</keyword>
<evidence type="ECO:0000259" key="2">
    <source>
        <dbReference type="Pfam" id="PF01593"/>
    </source>
</evidence>
<evidence type="ECO:0000259" key="1">
    <source>
        <dbReference type="Pfam" id="PF00070"/>
    </source>
</evidence>
<protein>
    <recommendedName>
        <fullName evidence="5">FAD-binding domain-containing protein</fullName>
    </recommendedName>
</protein>
<dbReference type="Pfam" id="PF00070">
    <property type="entry name" value="Pyr_redox"/>
    <property type="match status" value="1"/>
</dbReference>
<dbReference type="InterPro" id="IPR002937">
    <property type="entry name" value="Amino_oxidase"/>
</dbReference>
<dbReference type="HOGENOM" id="CLU_1406471_0_0_7"/>
<evidence type="ECO:0008006" key="5">
    <source>
        <dbReference type="Google" id="ProtNLM"/>
    </source>
</evidence>
<dbReference type="PROSITE" id="PS51257">
    <property type="entry name" value="PROKAR_LIPOPROTEIN"/>
    <property type="match status" value="1"/>
</dbReference>
<dbReference type="InterPro" id="IPR036188">
    <property type="entry name" value="FAD/NAD-bd_sf"/>
</dbReference>
<gene>
    <name evidence="3" type="ORF">ETSY2_02925</name>
</gene>
<feature type="domain" description="Amine oxidase" evidence="2">
    <location>
        <begin position="109"/>
        <end position="163"/>
    </location>
</feature>
<dbReference type="AlphaFoldDB" id="W4MFB7"/>
<dbReference type="Proteomes" id="UP000019140">
    <property type="component" value="Unassembled WGS sequence"/>
</dbReference>
<evidence type="ECO:0000313" key="4">
    <source>
        <dbReference type="Proteomes" id="UP000019140"/>
    </source>
</evidence>
<name>W4MFB7_9BACT</name>
<feature type="domain" description="Pyridine nucleotide-disulphide oxidoreductase N-terminal" evidence="1">
    <location>
        <begin position="12"/>
        <end position="43"/>
    </location>
</feature>
<dbReference type="InterPro" id="IPR039648">
    <property type="entry name" value="DHPH_N"/>
</dbReference>